<dbReference type="InterPro" id="IPR008502">
    <property type="entry name" value="Prolamin-like"/>
</dbReference>
<name>A0ABR2TZP6_9ROSI</name>
<dbReference type="PANTHER" id="PTHR31181">
    <property type="entry name" value="EGG CELL-SECRETED PROTEIN 1.4"/>
    <property type="match status" value="1"/>
</dbReference>
<accession>A0ABR2TZP6</accession>
<organism evidence="4 5">
    <name type="scientific">Hibiscus sabdariffa</name>
    <name type="common">roselle</name>
    <dbReference type="NCBI Taxonomy" id="183260"/>
    <lineage>
        <taxon>Eukaryota</taxon>
        <taxon>Viridiplantae</taxon>
        <taxon>Streptophyta</taxon>
        <taxon>Embryophyta</taxon>
        <taxon>Tracheophyta</taxon>
        <taxon>Spermatophyta</taxon>
        <taxon>Magnoliopsida</taxon>
        <taxon>eudicotyledons</taxon>
        <taxon>Gunneridae</taxon>
        <taxon>Pentapetalae</taxon>
        <taxon>rosids</taxon>
        <taxon>malvids</taxon>
        <taxon>Malvales</taxon>
        <taxon>Malvaceae</taxon>
        <taxon>Malvoideae</taxon>
        <taxon>Hibiscus</taxon>
    </lineage>
</organism>
<dbReference type="Pfam" id="PF05617">
    <property type="entry name" value="Prolamin_like"/>
    <property type="match status" value="1"/>
</dbReference>
<gene>
    <name evidence="4" type="ORF">V6N11_071172</name>
</gene>
<protein>
    <recommendedName>
        <fullName evidence="3">Prolamin-like domain-containing protein</fullName>
    </recommendedName>
</protein>
<evidence type="ECO:0000313" key="4">
    <source>
        <dbReference type="EMBL" id="KAK9042815.1"/>
    </source>
</evidence>
<feature type="domain" description="Prolamin-like" evidence="3">
    <location>
        <begin position="42"/>
        <end position="91"/>
    </location>
</feature>
<evidence type="ECO:0000259" key="3">
    <source>
        <dbReference type="Pfam" id="PF05617"/>
    </source>
</evidence>
<sequence>MEATTTTSKVLMFWLAVTCIAAVASAVAPLGSPEATQDLGGCIKSFVTVEGCVEAINDAVRNKVYDGLKHECCTAITQLGDNCWPLLFPDQPVVPFILKAVCKLIGGDAPPPY</sequence>
<evidence type="ECO:0000313" key="5">
    <source>
        <dbReference type="Proteomes" id="UP001396334"/>
    </source>
</evidence>
<proteinExistence type="predicted"/>
<keyword evidence="1 2" id="KW-0732">Signal</keyword>
<feature type="signal peptide" evidence="2">
    <location>
        <begin position="1"/>
        <end position="26"/>
    </location>
</feature>
<dbReference type="EMBL" id="JBBPBN010000003">
    <property type="protein sequence ID" value="KAK9042815.1"/>
    <property type="molecule type" value="Genomic_DNA"/>
</dbReference>
<keyword evidence="5" id="KW-1185">Reference proteome</keyword>
<dbReference type="PANTHER" id="PTHR31181:SF67">
    <property type="entry name" value="PROLAMIN-LIKE PROTEIN (DUF1278)"/>
    <property type="match status" value="1"/>
</dbReference>
<feature type="chain" id="PRO_5047325329" description="Prolamin-like domain-containing protein" evidence="2">
    <location>
        <begin position="27"/>
        <end position="113"/>
    </location>
</feature>
<dbReference type="Proteomes" id="UP001396334">
    <property type="component" value="Unassembled WGS sequence"/>
</dbReference>
<evidence type="ECO:0000256" key="1">
    <source>
        <dbReference type="ARBA" id="ARBA00022729"/>
    </source>
</evidence>
<reference evidence="4 5" key="1">
    <citation type="journal article" date="2024" name="G3 (Bethesda)">
        <title>Genome assembly of Hibiscus sabdariffa L. provides insights into metabolisms of medicinal natural products.</title>
        <authorList>
            <person name="Kim T."/>
        </authorList>
    </citation>
    <scope>NUCLEOTIDE SEQUENCE [LARGE SCALE GENOMIC DNA]</scope>
    <source>
        <strain evidence="4">TK-2024</strain>
        <tissue evidence="4">Old leaves</tissue>
    </source>
</reference>
<evidence type="ECO:0000256" key="2">
    <source>
        <dbReference type="SAM" id="SignalP"/>
    </source>
</evidence>
<comment type="caution">
    <text evidence="4">The sequence shown here is derived from an EMBL/GenBank/DDBJ whole genome shotgun (WGS) entry which is preliminary data.</text>
</comment>